<dbReference type="EMBL" id="BTFZ01000006">
    <property type="protein sequence ID" value="GMM35342.1"/>
    <property type="molecule type" value="Genomic_DNA"/>
</dbReference>
<evidence type="ECO:0000259" key="4">
    <source>
        <dbReference type="Pfam" id="PF14228"/>
    </source>
</evidence>
<sequence>MSNYTFPPPPVSSGNDEGSIESVNSFSFPSSQPNTDGGSYQQDNNNTYQERPMYENFGQQSYRYKIIENPEADDIITNDMKIDLDEIQRRSTSLRVGTNSDNNTSGLGFNQIEIPEFDDASNKALMRSNSIANSIKLPEASYLQNNPSNINTPNSNNMSNFSFPLKSPINDNSDHVPTNNSKAAVSRLGSIRSIRNKGSATSMNQDKPQPLPSFQAHNSIQSKSINNMNTANTQDVRRVLTTELKTPSEYTLHMIFTQFIRLAERKLNATEPLDGELSIKYIESLKRGNDALFDKVVTSLGYIAKKQPQQVVDSVMYWRKAKGNQVDSSVDAYNKNKHLLSLKQKQLKGSSHGSSSSKMSLHSRNGSSQSSSMSFTREKSNSNGSDLNPNDAMSLQFLENQVEQARQIFVQTENRANAAAYLVCRVLIEVVKQIPLNSENMNFYNTLEENIYHQLKSMDPANVLNDKMKLINWNCLTILIGEISAKRFSRISDKFIADLEKSPANISRSTEMYLCLLVRGMRNLKLTNYPLEEFEESCGFLSSVAKFFYKSTSYMMINAYCETLTELLLPLCEVLNAETDLPVWADVVKSMLKKINSVIDKPKYWESAFELMCVCLSVSPSTIFYDNWYDLLIYQLSNKLTKANNIVKDPNDYLSFSMVLKDAKSSNLNTISKITLLKSTARLVWTYIFRCTESLNKTTKKLDAIFKVLFFQNTNSKKQQWLTYDLEVLKPLVILLRSIGYSNINYTMESLLLPLIKQSFNMISLDNISQERLLIVLKSYILILDDLISNSRPKYPTCDFIDSAFDAPSSNFNTINIKEVLNTKNVNQNDILYHEEISNYFCKLFLMLDNEIGTTAWSTVNTGINAFGQLGSIQGGSDAPSISSPSFLSSKSPFSSFLSSDSSQQLNKKQLNIDLFEKLAESIPWFYQLSNVIPYKKLVEILTRNSVHENPKISKVSIATLKKLCNKKNSGSLISTFAKFAFNFAEENNSAIKYRSSFLTSSSETYEKLLKIYLDLLMSWLSFLRSSAKPDNGALNNDGNDFYILNGNFKMNMANTKLNKDGPGDNPSGQGNDPHKDLELNAIVATIEQVEGNGLFFLCSRSTIIRRLAVAILKIIPKFDEVIFETSTRGFGMENGPISDVSAGIYEKSNGKHTRSKSKFAADVDTRLIHILETVPFFDLIGSLKLQLSMPERKKLASLKSRNRKDLLVKLAEADYGVELTLWFKVLPKLLSIIFEKNPVTMALCRSIVCVRMIQIHEYISEFADMKPKGQPAITSGSSNKLFFSGSVNSGTDTQPEVIIEQWKLFLIVACTSLTSTGKQELPPLPGSSAMTHQRKVSNNRAPLYSINSAKSLFNLVIPLLSTEQPLITDAIHSGLSCININIFKALVEVIQPIRSNWETEIRAGSVNEANMRIRIEVTRILHATSKYLSEEQIYSDKRLLKEMIAYVKTVRSFLGASKVQESFEYQKLRRYFCGLLENVFTGVQKTPHPDKWFPFEARSGCFTFLEEWCGYGDSAGIAKKRYQVMRMDKKYSSNPTFSAAIELETTALEYSAVSSMATLCSGAMNQIVKDNKSFVVMAIDYKSLISWIKAIFETDDDILHRLGKKGLKNLLAFNKEKVIFDQAIKEFYNASHKNNKTAESYFVTICETLLENNSYSCEAFEIIVLALYAVGLPSLETRKLAGKLLVYIEKRFYEDNSVEKLVDCICSTSKAVYKKAADNLSRYFSVKYSKEKYNVISLLSLYFHKVAQSSQRDILTIMIPWVEAVNMKKLEFDAAYYLLPSSRDICTEMVLNNLIEITTHAGGIYTPEVESLWVGLVQGNEESNASVIIDYMFAICLHKRITPLIESAKQVVNYVYFSCPTIIEELMKNINPKAMIPPESRPVDPLKNTKLPYVYVLPGAASRDLFSLGQISTIFLVDLLKMKPQSDLIIKNLPMLLNISVILLDHYLAIVRVHAVELLCTVLHELAYNDEKAMATIENLRKHDIKSVWTYEDLHNDRNGARTPKNMDQLIRTSLEALVPEFSNLQVDWSRITLSWATTCSVRHIACRSFQAFRSLLSFLDKTMLADMLHRLSSTISDPNDDIQGFAMQILMSLNAITAELSAEKLISFPELFWAAVACLSTVHEKEFLEVISIISKFISKIDLNSEDTISCLISTFPTKWEGKFEGLQNIVMIGLRSSNAWEPSMKLLDRLNKLTSSEVIAGPSRLLMALMANMPRFLHAFEEQEFTEDIQQAAEILSNMALAENQQGVSRIVLSLANNKFRKKEDFISQALYLIKESYFPEYQSQCLVFLLGLLMNKIKWVKLETMELLKYLLPMNDLTREEFQGVGADLLSPLLRLLLTEYSEKALEVLDETDHISGSQLDKDFIRLSLGNRTLRKEYEKIATLFGVPDDSGWSIPMSAVTAAITKQNVHAVYLTCRNQLKENGDQQESTNQQVEGAFEFHDDREEPVHFYDENPEKRSISNMYATLNYFESFFEADADIVSNTDSENTQYHDRSLSTETSKLSSLVNDGLDRTDSNSSYRLDPYNSNNYNNYINYGNY</sequence>
<feature type="compositionally biased region" description="Pro residues" evidence="1">
    <location>
        <begin position="1"/>
        <end position="11"/>
    </location>
</feature>
<organism evidence="5 6">
    <name type="scientific">Saccharomycopsis crataegensis</name>
    <dbReference type="NCBI Taxonomy" id="43959"/>
    <lineage>
        <taxon>Eukaryota</taxon>
        <taxon>Fungi</taxon>
        <taxon>Dikarya</taxon>
        <taxon>Ascomycota</taxon>
        <taxon>Saccharomycotina</taxon>
        <taxon>Saccharomycetes</taxon>
        <taxon>Saccharomycopsidaceae</taxon>
        <taxon>Saccharomycopsis</taxon>
    </lineage>
</organism>
<dbReference type="InterPro" id="IPR029473">
    <property type="entry name" value="MOR2-PAG1_mid"/>
</dbReference>
<evidence type="ECO:0000259" key="2">
    <source>
        <dbReference type="Pfam" id="PF14222"/>
    </source>
</evidence>
<feature type="domain" description="Cell morphogenesis central region" evidence="4">
    <location>
        <begin position="1601"/>
        <end position="1839"/>
    </location>
</feature>
<feature type="region of interest" description="Disordered" evidence="1">
    <location>
        <begin position="344"/>
        <end position="390"/>
    </location>
</feature>
<dbReference type="RefSeq" id="XP_064852342.1">
    <property type="nucleotide sequence ID" value="XM_064996270.1"/>
</dbReference>
<feature type="domain" description="Cell morphogenesis protein N-terminal" evidence="2">
    <location>
        <begin position="415"/>
        <end position="640"/>
    </location>
</feature>
<feature type="region of interest" description="Disordered" evidence="1">
    <location>
        <begin position="1056"/>
        <end position="1075"/>
    </location>
</feature>
<feature type="compositionally biased region" description="Low complexity" evidence="1">
    <location>
        <begin position="344"/>
        <end position="374"/>
    </location>
</feature>
<feature type="region of interest" description="Disordered" evidence="1">
    <location>
        <begin position="1"/>
        <end position="46"/>
    </location>
</feature>
<dbReference type="PANTHER" id="PTHR12295">
    <property type="entry name" value="FURRY-RELATED"/>
    <property type="match status" value="1"/>
</dbReference>
<accession>A0AAV5QL38</accession>
<dbReference type="GO" id="GO:0030427">
    <property type="term" value="C:site of polarized growth"/>
    <property type="evidence" value="ECO:0007669"/>
    <property type="project" value="TreeGrafter"/>
</dbReference>
<dbReference type="Pfam" id="PF14222">
    <property type="entry name" value="MOR2-PAG1_N"/>
    <property type="match status" value="2"/>
</dbReference>
<dbReference type="InterPro" id="IPR025614">
    <property type="entry name" value="Cell_morpho_N"/>
</dbReference>
<keyword evidence="6" id="KW-1185">Reference proteome</keyword>
<protein>
    <submittedName>
        <fullName evidence="5">Tao3 protein</fullName>
    </submittedName>
</protein>
<dbReference type="SUPFAM" id="SSF48371">
    <property type="entry name" value="ARM repeat"/>
    <property type="match status" value="1"/>
</dbReference>
<dbReference type="PANTHER" id="PTHR12295:SF30">
    <property type="entry name" value="PROTEIN FURRY"/>
    <property type="match status" value="1"/>
</dbReference>
<name>A0AAV5QL38_9ASCO</name>
<dbReference type="Proteomes" id="UP001360560">
    <property type="component" value="Unassembled WGS sequence"/>
</dbReference>
<feature type="domain" description="Cell morphogenesis protein N-terminal" evidence="2">
    <location>
        <begin position="672"/>
        <end position="1021"/>
    </location>
</feature>
<dbReference type="InterPro" id="IPR016024">
    <property type="entry name" value="ARM-type_fold"/>
</dbReference>
<dbReference type="Pfam" id="PF14228">
    <property type="entry name" value="MOR2-PAG1_mid"/>
    <property type="match status" value="2"/>
</dbReference>
<feature type="domain" description="Cell morphogenesis central region" evidence="4">
    <location>
        <begin position="1930"/>
        <end position="2081"/>
    </location>
</feature>
<evidence type="ECO:0000313" key="6">
    <source>
        <dbReference type="Proteomes" id="UP001360560"/>
    </source>
</evidence>
<evidence type="ECO:0000256" key="1">
    <source>
        <dbReference type="SAM" id="MobiDB-lite"/>
    </source>
</evidence>
<evidence type="ECO:0000259" key="3">
    <source>
        <dbReference type="Pfam" id="PF14225"/>
    </source>
</evidence>
<dbReference type="Pfam" id="PF14225">
    <property type="entry name" value="MOR2-PAG1_C"/>
    <property type="match status" value="1"/>
</dbReference>
<dbReference type="GeneID" id="90073321"/>
<dbReference type="InterPro" id="IPR025481">
    <property type="entry name" value="Cell_Morphogen_C"/>
</dbReference>
<reference evidence="5 6" key="1">
    <citation type="journal article" date="2023" name="Elife">
        <title>Identification of key yeast species and microbe-microbe interactions impacting larval growth of Drosophila in the wild.</title>
        <authorList>
            <person name="Mure A."/>
            <person name="Sugiura Y."/>
            <person name="Maeda R."/>
            <person name="Honda K."/>
            <person name="Sakurai N."/>
            <person name="Takahashi Y."/>
            <person name="Watada M."/>
            <person name="Katoh T."/>
            <person name="Gotoh A."/>
            <person name="Gotoh Y."/>
            <person name="Taniguchi I."/>
            <person name="Nakamura K."/>
            <person name="Hayashi T."/>
            <person name="Katayama T."/>
            <person name="Uemura T."/>
            <person name="Hattori Y."/>
        </authorList>
    </citation>
    <scope>NUCLEOTIDE SEQUENCE [LARGE SCALE GENOMIC DNA]</scope>
    <source>
        <strain evidence="5 6">SC-9</strain>
    </source>
</reference>
<evidence type="ECO:0000313" key="5">
    <source>
        <dbReference type="EMBL" id="GMM35342.1"/>
    </source>
</evidence>
<feature type="compositionally biased region" description="Polar residues" evidence="1">
    <location>
        <begin position="381"/>
        <end position="390"/>
    </location>
</feature>
<dbReference type="GO" id="GO:0005938">
    <property type="term" value="C:cell cortex"/>
    <property type="evidence" value="ECO:0007669"/>
    <property type="project" value="TreeGrafter"/>
</dbReference>
<feature type="compositionally biased region" description="Polar residues" evidence="1">
    <location>
        <begin position="12"/>
        <end position="46"/>
    </location>
</feature>
<proteinExistence type="predicted"/>
<comment type="caution">
    <text evidence="5">The sequence shown here is derived from an EMBL/GenBank/DDBJ whole genome shotgun (WGS) entry which is preliminary data.</text>
</comment>
<dbReference type="GO" id="GO:0000902">
    <property type="term" value="P:cell morphogenesis"/>
    <property type="evidence" value="ECO:0007669"/>
    <property type="project" value="InterPro"/>
</dbReference>
<feature type="domain" description="Cell morphogenesis protein C-terminal" evidence="3">
    <location>
        <begin position="2111"/>
        <end position="2361"/>
    </location>
</feature>
<dbReference type="InterPro" id="IPR039867">
    <property type="entry name" value="Furry/Tao3/Mor2"/>
</dbReference>
<gene>
    <name evidence="5" type="ORF">DASC09_026670</name>
</gene>